<dbReference type="AlphaFoldDB" id="A0A080MDI7"/>
<proteinExistence type="predicted"/>
<dbReference type="Proteomes" id="UP000509684">
    <property type="component" value="Chromosome"/>
</dbReference>
<dbReference type="Proteomes" id="UP000021315">
    <property type="component" value="Unassembled WGS sequence"/>
</dbReference>
<organism evidence="1 3">
    <name type="scientific">Candidatus Accumulibacter cognatus</name>
    <dbReference type="NCBI Taxonomy" id="2954383"/>
    <lineage>
        <taxon>Bacteria</taxon>
        <taxon>Pseudomonadati</taxon>
        <taxon>Pseudomonadota</taxon>
        <taxon>Betaproteobacteria</taxon>
        <taxon>Candidatus Accumulibacter</taxon>
    </lineage>
</organism>
<protein>
    <submittedName>
        <fullName evidence="1">Uncharacterized protein</fullName>
    </submittedName>
</protein>
<evidence type="ECO:0000313" key="2">
    <source>
        <dbReference type="EMBL" id="QLH49494.1"/>
    </source>
</evidence>
<evidence type="ECO:0000313" key="4">
    <source>
        <dbReference type="Proteomes" id="UP000509684"/>
    </source>
</evidence>
<dbReference type="RefSeq" id="WP_034943944.1">
    <property type="nucleotide sequence ID" value="NZ_JDST02000003.1"/>
</dbReference>
<keyword evidence="3" id="KW-1185">Reference proteome</keyword>
<reference evidence="1 3" key="1">
    <citation type="submission" date="2014-02" db="EMBL/GenBank/DDBJ databases">
        <title>Expanding our view of genomic diversity in Candidatus Accumulibacter clades.</title>
        <authorList>
            <person name="Skennerton C.T."/>
            <person name="Barr J.J."/>
            <person name="Slater F.R."/>
            <person name="Bond P.L."/>
            <person name="Tyson G.W."/>
        </authorList>
    </citation>
    <scope>NUCLEOTIDE SEQUENCE [LARGE SCALE GENOMIC DNA]</scope>
    <source>
        <strain evidence="3">SK-02</strain>
    </source>
</reference>
<gene>
    <name evidence="1" type="ORF">AW06_000133</name>
    <name evidence="2" type="ORF">HWD57_06655</name>
</gene>
<evidence type="ECO:0000313" key="1">
    <source>
        <dbReference type="EMBL" id="KFB78520.1"/>
    </source>
</evidence>
<reference evidence="2" key="3">
    <citation type="submission" date="2020-06" db="EMBL/GenBank/DDBJ databases">
        <authorList>
            <person name="Arumugam K."/>
            <person name="Besarab I."/>
            <person name="Haryono M."/>
            <person name="Bagci C."/>
            <person name="Beier S."/>
            <person name="Buchfink B."/>
            <person name="Gorska A."/>
            <person name="Qiu G."/>
            <person name="Huson D.H."/>
            <person name="Williams R.B."/>
        </authorList>
    </citation>
    <scope>NUCLEOTIDE SEQUENCE</scope>
    <source>
        <strain evidence="2">SSA1</strain>
    </source>
</reference>
<name>A0A080MDI7_9PROT</name>
<reference evidence="2 4" key="2">
    <citation type="journal article" date="2019" name="Microbiome">
        <title>Annotated bacterial chromosomes from frame-shift-corrected long-read metagenomic data.</title>
        <authorList>
            <person name="Arumugam K."/>
            <person name="Bagci C."/>
            <person name="Bessarab I."/>
            <person name="Beier S."/>
            <person name="Buchfink B."/>
            <person name="Gorska A."/>
            <person name="Qiu G."/>
            <person name="Huson D.H."/>
            <person name="Williams R.B.H."/>
        </authorList>
    </citation>
    <scope>NUCLEOTIDE SEQUENCE [LARGE SCALE GENOMIC DNA]</scope>
    <source>
        <strain evidence="2">SSA1</strain>
    </source>
</reference>
<sequence>MREYLPPPPPESLALSRKARTLTLTDEEGGQLKQIDERDRYWRERRRARTILLLDKGLSIDAAVFQQQIHDSQVSPRRVAT</sequence>
<dbReference type="KEGG" id="acog:HWD57_06655"/>
<dbReference type="EMBL" id="CP058708">
    <property type="protein sequence ID" value="QLH49494.1"/>
    <property type="molecule type" value="Genomic_DNA"/>
</dbReference>
<dbReference type="EMBL" id="JDST02000003">
    <property type="protein sequence ID" value="KFB78520.1"/>
    <property type="molecule type" value="Genomic_DNA"/>
</dbReference>
<evidence type="ECO:0000313" key="3">
    <source>
        <dbReference type="Proteomes" id="UP000021315"/>
    </source>
</evidence>
<accession>A0A7D5N9U0</accession>
<accession>A0A080MDI7</accession>